<comment type="caution">
    <text evidence="2">The sequence shown here is derived from an EMBL/GenBank/DDBJ whole genome shotgun (WGS) entry which is preliminary data.</text>
</comment>
<dbReference type="AlphaFoldDB" id="A0A1V3WTE6"/>
<proteinExistence type="predicted"/>
<accession>A0A1V3WTE6</accession>
<gene>
    <name evidence="2" type="ORF">BZL30_6589</name>
</gene>
<evidence type="ECO:0000313" key="3">
    <source>
        <dbReference type="Proteomes" id="UP000189229"/>
    </source>
</evidence>
<name>A0A1V3WTE6_MYCKA</name>
<organism evidence="2 3">
    <name type="scientific">Mycobacterium kansasii</name>
    <dbReference type="NCBI Taxonomy" id="1768"/>
    <lineage>
        <taxon>Bacteria</taxon>
        <taxon>Bacillati</taxon>
        <taxon>Actinomycetota</taxon>
        <taxon>Actinomycetes</taxon>
        <taxon>Mycobacteriales</taxon>
        <taxon>Mycobacteriaceae</taxon>
        <taxon>Mycobacterium</taxon>
    </lineage>
</organism>
<dbReference type="Proteomes" id="UP000189229">
    <property type="component" value="Unassembled WGS sequence"/>
</dbReference>
<evidence type="ECO:0000256" key="1">
    <source>
        <dbReference type="SAM" id="MobiDB-lite"/>
    </source>
</evidence>
<dbReference type="EMBL" id="MVBM01000006">
    <property type="protein sequence ID" value="OOK70224.1"/>
    <property type="molecule type" value="Genomic_DNA"/>
</dbReference>
<protein>
    <submittedName>
        <fullName evidence="2">Uncharacterized protein</fullName>
    </submittedName>
</protein>
<evidence type="ECO:0000313" key="2">
    <source>
        <dbReference type="EMBL" id="OOK70224.1"/>
    </source>
</evidence>
<sequence>MALPRLPPPTLPLPTLPNPKLRSPMSALPMLPRPSLARPKLRKPNCRAAAVPGKRAQRVQRWIQAKPRSRRITRWPATPRRWI</sequence>
<reference evidence="2 3" key="1">
    <citation type="submission" date="2017-02" db="EMBL/GenBank/DDBJ databases">
        <title>Complete genome sequences of Mycobacterium kansasii strains isolated from rhesus macaques.</title>
        <authorList>
            <person name="Panda A."/>
            <person name="Nagaraj S."/>
            <person name="Zhao X."/>
            <person name="Tettelin H."/>
            <person name="Detolla L.J."/>
        </authorList>
    </citation>
    <scope>NUCLEOTIDE SEQUENCE [LARGE SCALE GENOMIC DNA]</scope>
    <source>
        <strain evidence="2 3">11-3813</strain>
    </source>
</reference>
<feature type="region of interest" description="Disordered" evidence="1">
    <location>
        <begin position="1"/>
        <end position="64"/>
    </location>
</feature>
<feature type="compositionally biased region" description="Pro residues" evidence="1">
    <location>
        <begin position="1"/>
        <end position="17"/>
    </location>
</feature>